<dbReference type="EMBL" id="AJIL01000186">
    <property type="protein sequence ID" value="KNE91853.1"/>
    <property type="molecule type" value="Genomic_DNA"/>
</dbReference>
<organism evidence="1 2">
    <name type="scientific">Puccinia striiformis f. sp. tritici PST-78</name>
    <dbReference type="NCBI Taxonomy" id="1165861"/>
    <lineage>
        <taxon>Eukaryota</taxon>
        <taxon>Fungi</taxon>
        <taxon>Dikarya</taxon>
        <taxon>Basidiomycota</taxon>
        <taxon>Pucciniomycotina</taxon>
        <taxon>Pucciniomycetes</taxon>
        <taxon>Pucciniales</taxon>
        <taxon>Pucciniaceae</taxon>
        <taxon>Puccinia</taxon>
    </lineage>
</organism>
<evidence type="ECO:0000313" key="2">
    <source>
        <dbReference type="Proteomes" id="UP000054564"/>
    </source>
</evidence>
<name>A0A0L0UXS9_9BASI</name>
<dbReference type="AlphaFoldDB" id="A0A0L0UXS9"/>
<protein>
    <submittedName>
        <fullName evidence="1">Uncharacterized protein</fullName>
    </submittedName>
</protein>
<dbReference type="Proteomes" id="UP000054564">
    <property type="component" value="Unassembled WGS sequence"/>
</dbReference>
<sequence>MTKTFSQNIPGHGSAILRLSETKEIPKRNFVRFAAEKAEVVSPAYFRQVGDIKVAAGIEPEGSFGNQITRLEADDICAFFLGLKPKHK</sequence>
<evidence type="ECO:0000313" key="1">
    <source>
        <dbReference type="EMBL" id="KNE91853.1"/>
    </source>
</evidence>
<proteinExistence type="predicted"/>
<keyword evidence="2" id="KW-1185">Reference proteome</keyword>
<accession>A0A0L0UXS9</accession>
<reference evidence="2" key="1">
    <citation type="submission" date="2014-03" db="EMBL/GenBank/DDBJ databases">
        <title>The Genome Sequence of Puccinia striiformis f. sp. tritici PST-78.</title>
        <authorList>
            <consortium name="The Broad Institute Genome Sequencing Platform"/>
            <person name="Cuomo C."/>
            <person name="Hulbert S."/>
            <person name="Chen X."/>
            <person name="Walker B."/>
            <person name="Young S.K."/>
            <person name="Zeng Q."/>
            <person name="Gargeya S."/>
            <person name="Fitzgerald M."/>
            <person name="Haas B."/>
            <person name="Abouelleil A."/>
            <person name="Alvarado L."/>
            <person name="Arachchi H.M."/>
            <person name="Berlin A.M."/>
            <person name="Chapman S.B."/>
            <person name="Goldberg J."/>
            <person name="Griggs A."/>
            <person name="Gujja S."/>
            <person name="Hansen M."/>
            <person name="Howarth C."/>
            <person name="Imamovic A."/>
            <person name="Larimer J."/>
            <person name="McCowan C."/>
            <person name="Montmayeur A."/>
            <person name="Murphy C."/>
            <person name="Neiman D."/>
            <person name="Pearson M."/>
            <person name="Priest M."/>
            <person name="Roberts A."/>
            <person name="Saif S."/>
            <person name="Shea T."/>
            <person name="Sisk P."/>
            <person name="Sykes S."/>
            <person name="Wortman J."/>
            <person name="Nusbaum C."/>
            <person name="Birren B."/>
        </authorList>
    </citation>
    <scope>NUCLEOTIDE SEQUENCE [LARGE SCALE GENOMIC DNA]</scope>
    <source>
        <strain evidence="2">race PST-78</strain>
    </source>
</reference>
<gene>
    <name evidence="1" type="ORF">PSTG_14757</name>
</gene>
<comment type="caution">
    <text evidence="1">The sequence shown here is derived from an EMBL/GenBank/DDBJ whole genome shotgun (WGS) entry which is preliminary data.</text>
</comment>